<accession>A0ABU0PR76</accession>
<evidence type="ECO:0008006" key="3">
    <source>
        <dbReference type="Google" id="ProtNLM"/>
    </source>
</evidence>
<name>A0ABU0PR76_9MICC</name>
<dbReference type="EMBL" id="JAUSXB010000001">
    <property type="protein sequence ID" value="MDQ0676483.1"/>
    <property type="molecule type" value="Genomic_DNA"/>
</dbReference>
<sequence>MEPTSPGRAPRALAGFLGHWRGSTRLAAGAWGPERTVDAEVTYTPVAGGSAVAQSYSHREPDGTHFEGHGIFTVDPDHQDVFWYYVDNAGPAPAAAARCTWHDGALRVERRGGAGWTRHTLRVDGDLLTHVTELRTRGDTAAGDSGLYEEAGAANGTGSAYVPFMTSSFQRS</sequence>
<organism evidence="1 2">
    <name type="scientific">Pseudarthrobacter siccitolerans</name>
    <dbReference type="NCBI Taxonomy" id="861266"/>
    <lineage>
        <taxon>Bacteria</taxon>
        <taxon>Bacillati</taxon>
        <taxon>Actinomycetota</taxon>
        <taxon>Actinomycetes</taxon>
        <taxon>Micrococcales</taxon>
        <taxon>Micrococcaceae</taxon>
        <taxon>Pseudarthrobacter</taxon>
    </lineage>
</organism>
<keyword evidence="2" id="KW-1185">Reference proteome</keyword>
<dbReference type="Proteomes" id="UP001236806">
    <property type="component" value="Unassembled WGS sequence"/>
</dbReference>
<gene>
    <name evidence="1" type="ORF">QFZ36_004044</name>
</gene>
<evidence type="ECO:0000313" key="1">
    <source>
        <dbReference type="EMBL" id="MDQ0676483.1"/>
    </source>
</evidence>
<protein>
    <recommendedName>
        <fullName evidence="3">DUF1579 domain-containing protein</fullName>
    </recommendedName>
</protein>
<proteinExistence type="predicted"/>
<dbReference type="RefSeq" id="WP_306638935.1">
    <property type="nucleotide sequence ID" value="NZ_JAUSXB010000001.1"/>
</dbReference>
<reference evidence="1 2" key="1">
    <citation type="submission" date="2023-07" db="EMBL/GenBank/DDBJ databases">
        <title>Comparative genomics of wheat-associated soil bacteria to identify genetic determinants of phenazine resistance.</title>
        <authorList>
            <person name="Mouncey N."/>
        </authorList>
    </citation>
    <scope>NUCLEOTIDE SEQUENCE [LARGE SCALE GENOMIC DNA]</scope>
    <source>
        <strain evidence="1 2">W1I3</strain>
    </source>
</reference>
<comment type="caution">
    <text evidence="1">The sequence shown here is derived from an EMBL/GenBank/DDBJ whole genome shotgun (WGS) entry which is preliminary data.</text>
</comment>
<evidence type="ECO:0000313" key="2">
    <source>
        <dbReference type="Proteomes" id="UP001236806"/>
    </source>
</evidence>